<dbReference type="InterPro" id="IPR036412">
    <property type="entry name" value="HAD-like_sf"/>
</dbReference>
<feature type="compositionally biased region" description="Polar residues" evidence="6">
    <location>
        <begin position="99"/>
        <end position="109"/>
    </location>
</feature>
<dbReference type="EMBL" id="JAEPRA010000007">
    <property type="protein sequence ID" value="KAG2183057.1"/>
    <property type="molecule type" value="Genomic_DNA"/>
</dbReference>
<keyword evidence="5" id="KW-0378">Hydrolase</keyword>
<evidence type="ECO:0000313" key="9">
    <source>
        <dbReference type="Proteomes" id="UP000612746"/>
    </source>
</evidence>
<dbReference type="EC" id="3.1.3.4" evidence="3"/>
<evidence type="ECO:0000313" key="8">
    <source>
        <dbReference type="EMBL" id="KAG2183057.1"/>
    </source>
</evidence>
<protein>
    <recommendedName>
        <fullName evidence="3">phosphatidate phosphatase</fullName>
        <ecNumber evidence="3">3.1.3.4</ecNumber>
    </recommendedName>
</protein>
<dbReference type="GO" id="GO:0008195">
    <property type="term" value="F:phosphatidate phosphatase activity"/>
    <property type="evidence" value="ECO:0007669"/>
    <property type="project" value="UniProtKB-EC"/>
</dbReference>
<feature type="compositionally biased region" description="Basic and acidic residues" evidence="6">
    <location>
        <begin position="209"/>
        <end position="222"/>
    </location>
</feature>
<evidence type="ECO:0000256" key="4">
    <source>
        <dbReference type="ARBA" id="ARBA00022553"/>
    </source>
</evidence>
<evidence type="ECO:0000256" key="2">
    <source>
        <dbReference type="ARBA" id="ARBA00005476"/>
    </source>
</evidence>
<feature type="compositionally biased region" description="Basic and acidic residues" evidence="6">
    <location>
        <begin position="294"/>
        <end position="315"/>
    </location>
</feature>
<keyword evidence="9" id="KW-1185">Reference proteome</keyword>
<dbReference type="InterPro" id="IPR007651">
    <property type="entry name" value="Lipin_N"/>
</dbReference>
<dbReference type="GO" id="GO:0005634">
    <property type="term" value="C:nucleus"/>
    <property type="evidence" value="ECO:0007669"/>
    <property type="project" value="TreeGrafter"/>
</dbReference>
<dbReference type="InterPro" id="IPR026058">
    <property type="entry name" value="LIPIN"/>
</dbReference>
<dbReference type="GO" id="GO:0009062">
    <property type="term" value="P:fatty acid catabolic process"/>
    <property type="evidence" value="ECO:0007669"/>
    <property type="project" value="TreeGrafter"/>
</dbReference>
<dbReference type="SUPFAM" id="SSF56784">
    <property type="entry name" value="HAD-like"/>
    <property type="match status" value="1"/>
</dbReference>
<feature type="compositionally biased region" description="Low complexity" evidence="6">
    <location>
        <begin position="1113"/>
        <end position="1124"/>
    </location>
</feature>
<feature type="compositionally biased region" description="Basic and acidic residues" evidence="6">
    <location>
        <begin position="488"/>
        <end position="502"/>
    </location>
</feature>
<feature type="region of interest" description="Disordered" evidence="6">
    <location>
        <begin position="141"/>
        <end position="168"/>
    </location>
</feature>
<feature type="region of interest" description="Disordered" evidence="6">
    <location>
        <begin position="660"/>
        <end position="706"/>
    </location>
</feature>
<dbReference type="Pfam" id="PF04571">
    <property type="entry name" value="Lipin_N"/>
    <property type="match status" value="1"/>
</dbReference>
<keyword evidence="4" id="KW-0597">Phosphoprotein</keyword>
<proteinExistence type="inferred from homology"/>
<feature type="compositionally biased region" description="Polar residues" evidence="6">
    <location>
        <begin position="527"/>
        <end position="537"/>
    </location>
</feature>
<accession>A0A8H7PZ19</accession>
<dbReference type="Pfam" id="PF16876">
    <property type="entry name" value="Lipin_mid"/>
    <property type="match status" value="1"/>
</dbReference>
<dbReference type="InterPro" id="IPR013209">
    <property type="entry name" value="LNS2"/>
</dbReference>
<feature type="compositionally biased region" description="Basic and acidic residues" evidence="6">
    <location>
        <begin position="362"/>
        <end position="382"/>
    </location>
</feature>
<evidence type="ECO:0000256" key="1">
    <source>
        <dbReference type="ARBA" id="ARBA00001946"/>
    </source>
</evidence>
<dbReference type="InterPro" id="IPR031315">
    <property type="entry name" value="LNS2/PITP"/>
</dbReference>
<feature type="domain" description="LNS2/PITP" evidence="7">
    <location>
        <begin position="787"/>
        <end position="942"/>
    </location>
</feature>
<organism evidence="8 9">
    <name type="scientific">Umbelopsis vinacea</name>
    <dbReference type="NCBI Taxonomy" id="44442"/>
    <lineage>
        <taxon>Eukaryota</taxon>
        <taxon>Fungi</taxon>
        <taxon>Fungi incertae sedis</taxon>
        <taxon>Mucoromycota</taxon>
        <taxon>Mucoromycotina</taxon>
        <taxon>Umbelopsidomycetes</taxon>
        <taxon>Umbelopsidales</taxon>
        <taxon>Umbelopsidaceae</taxon>
        <taxon>Umbelopsis</taxon>
    </lineage>
</organism>
<sequence length="1193" mass="132049">MDYVGKLSNLISSVSKVYNELNPATLSGAIDIVVVEQANGELACSPFHVRFGKLSLLMPQEKKVRITVNDELVPFAMKVGDAGEAFFVFETEHEVPEEFQTSPLISATSDDGRSDEEPPYLDIGASDERDQAVIDEEDAGYVSAHSASGSEFGNESDDEFESQQTTTIPPELQSPKMIIEEQLDKVVTKRDPYPSAKALEHALAEEVDMEERRLRQEEEKENNITILAGEEVPRPTSPLPENNTYPMDDGSTLLERVSAEAITTTTVTKETFIVRPADGDIFSLLLDVTHNFHDDQDKSKSESSEKRASGDETVERPTPAVGDHESMILDIAGYKIEENEEDLENETVEQAAESVHRNRKLSHIDDETRERLAEPTESEKSQQETGNEPTADASVQAPEKSPAPQQKPQQLHEPTRSSRERSASMPLPMDELAAMTSSEKDAMAIDIPGASKVDYEPKSDSEMEYGDVVPSTKKQDSEWSWGWGSLPKRQEKDESLPARSGDDLDVNFNRLSIDNDDDAATREPLKQRSTTSQSVSSLEEVRLKPGRSYRIEMSLCGASALGVDPEQCRSVFAKDQISYDAFVHNPNILNDPKLVFKHEGRYYKHIGPEAPLFTSMLLLPQPLAAMTDEEGKPAQKISDSRDSYSFGRGWRQWWSRSSVASPTAGELDTEEGTMDDNTEDVPDKGTAAEEKDDNHHSNGQTTTFTKTTTTTSVGWSAQHSHADGDAPADSGVHHKNYAKTLRLTSDQLQSLKLKKGVNTISFSVNSSYQGTATCVAKIFYWQHNTQVVISDIDGTITKSDALGHVFTMIGKDWTHNGVAKLYTDIHNNGYQLLYLTSRAIGQADYTREYLKKVEQDRYQLPDGPVIMSPDRLFTSFHREVIMRKPEVFKMACLRDVQRLFSGANPFYAGFGNRITDAMSYRSVNVPASRIFTIDPQGDIKLELLSGYKSSYIHLNDLVDQIFPPIQKVIATEFNDWNFWKQPLPHVDLPKLPEPIPSTSTSPKPKPITPNPSSVPVSPPLYALPEPKPSRSILRSFTSRSQDSSREKAGKLTSYRSSPSLLARSSSRSDPDEGKHRDSANSDSLAGDQRASAAVENAESSTNGDNLETDNATSSSLSQSPSSTSGLMKQVITGRVGGLRDTISRTLSRESRKSNLSSEDLHEDEPSHGTETGLNEIPDDDLADDIDMDSIPFL</sequence>
<feature type="region of interest" description="Disordered" evidence="6">
    <location>
        <begin position="98"/>
        <end position="128"/>
    </location>
</feature>
<dbReference type="OrthoDB" id="4567at2759"/>
<reference evidence="8" key="1">
    <citation type="submission" date="2020-12" db="EMBL/GenBank/DDBJ databases">
        <title>Metabolic potential, ecology and presence of endohyphal bacteria is reflected in genomic diversity of Mucoromycotina.</title>
        <authorList>
            <person name="Muszewska A."/>
            <person name="Okrasinska A."/>
            <person name="Steczkiewicz K."/>
            <person name="Drgas O."/>
            <person name="Orlowska M."/>
            <person name="Perlinska-Lenart U."/>
            <person name="Aleksandrzak-Piekarczyk T."/>
            <person name="Szatraj K."/>
            <person name="Zielenkiewicz U."/>
            <person name="Pilsyk S."/>
            <person name="Malc E."/>
            <person name="Mieczkowski P."/>
            <person name="Kruszewska J.S."/>
            <person name="Biernat P."/>
            <person name="Pawlowska J."/>
        </authorList>
    </citation>
    <scope>NUCLEOTIDE SEQUENCE</scope>
    <source>
        <strain evidence="8">WA0000051536</strain>
    </source>
</reference>
<dbReference type="PANTHER" id="PTHR12181">
    <property type="entry name" value="LIPIN"/>
    <property type="match status" value="1"/>
</dbReference>
<feature type="compositionally biased region" description="Basic and acidic residues" evidence="6">
    <location>
        <begin position="681"/>
        <end position="696"/>
    </location>
</feature>
<feature type="compositionally biased region" description="Basic and acidic residues" evidence="6">
    <location>
        <begin position="413"/>
        <end position="422"/>
    </location>
</feature>
<feature type="compositionally biased region" description="Polar residues" evidence="6">
    <location>
        <begin position="1097"/>
        <end position="1112"/>
    </location>
</feature>
<comment type="similarity">
    <text evidence="2">Belongs to the lipin family.</text>
</comment>
<evidence type="ECO:0000256" key="5">
    <source>
        <dbReference type="ARBA" id="ARBA00022801"/>
    </source>
</evidence>
<comment type="cofactor">
    <cofactor evidence="1">
        <name>Mg(2+)</name>
        <dbReference type="ChEBI" id="CHEBI:18420"/>
    </cofactor>
</comment>
<dbReference type="Proteomes" id="UP000612746">
    <property type="component" value="Unassembled WGS sequence"/>
</dbReference>
<dbReference type="FunFam" id="3.40.50.1000:FF:000063">
    <property type="entry name" value="Nuclear elongation and deformation protein"/>
    <property type="match status" value="1"/>
</dbReference>
<feature type="compositionally biased region" description="Acidic residues" evidence="6">
    <location>
        <begin position="338"/>
        <end position="347"/>
    </location>
</feature>
<feature type="region of interest" description="Disordered" evidence="6">
    <location>
        <begin position="209"/>
        <end position="248"/>
    </location>
</feature>
<dbReference type="Pfam" id="PF08235">
    <property type="entry name" value="LNS2"/>
    <property type="match status" value="1"/>
</dbReference>
<evidence type="ECO:0000259" key="7">
    <source>
        <dbReference type="SMART" id="SM00775"/>
    </source>
</evidence>
<dbReference type="GO" id="GO:0019432">
    <property type="term" value="P:triglyceride biosynthetic process"/>
    <property type="evidence" value="ECO:0007669"/>
    <property type="project" value="TreeGrafter"/>
</dbReference>
<dbReference type="PANTHER" id="PTHR12181:SF12">
    <property type="entry name" value="PHOSPHATIDATE PHOSPHATASE"/>
    <property type="match status" value="1"/>
</dbReference>
<feature type="compositionally biased region" description="Polar residues" evidence="6">
    <location>
        <begin position="1032"/>
        <end position="1041"/>
    </location>
</feature>
<feature type="compositionally biased region" description="Acidic residues" evidence="6">
    <location>
        <begin position="1176"/>
        <end position="1187"/>
    </location>
</feature>
<dbReference type="InterPro" id="IPR023214">
    <property type="entry name" value="HAD_sf"/>
</dbReference>
<name>A0A8H7PZ19_9FUNG</name>
<dbReference type="Gene3D" id="3.40.50.1000">
    <property type="entry name" value="HAD superfamily/HAD-like"/>
    <property type="match status" value="1"/>
</dbReference>
<dbReference type="SMART" id="SM00775">
    <property type="entry name" value="LNS2"/>
    <property type="match status" value="1"/>
</dbReference>
<feature type="compositionally biased region" description="Acidic residues" evidence="6">
    <location>
        <begin position="667"/>
        <end position="680"/>
    </location>
</feature>
<dbReference type="InterPro" id="IPR031703">
    <property type="entry name" value="Lipin_mid"/>
</dbReference>
<evidence type="ECO:0000256" key="6">
    <source>
        <dbReference type="SAM" id="MobiDB-lite"/>
    </source>
</evidence>
<feature type="compositionally biased region" description="Low complexity" evidence="6">
    <location>
        <begin position="1053"/>
        <end position="1065"/>
    </location>
</feature>
<comment type="caution">
    <text evidence="8">The sequence shown here is derived from an EMBL/GenBank/DDBJ whole genome shotgun (WGS) entry which is preliminary data.</text>
</comment>
<feature type="region of interest" description="Disordered" evidence="6">
    <location>
        <begin position="294"/>
        <end position="537"/>
    </location>
</feature>
<gene>
    <name evidence="8" type="ORF">INT44_006038</name>
</gene>
<feature type="region of interest" description="Disordered" evidence="6">
    <location>
        <begin position="990"/>
        <end position="1193"/>
    </location>
</feature>
<feature type="compositionally biased region" description="Basic and acidic residues" evidence="6">
    <location>
        <begin position="1066"/>
        <end position="1079"/>
    </location>
</feature>
<evidence type="ECO:0000256" key="3">
    <source>
        <dbReference type="ARBA" id="ARBA00012638"/>
    </source>
</evidence>
<dbReference type="AlphaFoldDB" id="A0A8H7PZ19"/>